<gene>
    <name evidence="1" type="ORF">ACFPIH_31070</name>
</gene>
<reference evidence="2" key="1">
    <citation type="journal article" date="2019" name="Int. J. Syst. Evol. Microbiol.">
        <title>The Global Catalogue of Microorganisms (GCM) 10K type strain sequencing project: providing services to taxonomists for standard genome sequencing and annotation.</title>
        <authorList>
            <consortium name="The Broad Institute Genomics Platform"/>
            <consortium name="The Broad Institute Genome Sequencing Center for Infectious Disease"/>
            <person name="Wu L."/>
            <person name="Ma J."/>
        </authorList>
    </citation>
    <scope>NUCLEOTIDE SEQUENCE [LARGE SCALE GENOMIC DNA]</scope>
    <source>
        <strain evidence="2">CGMCC 4.7177</strain>
    </source>
</reference>
<proteinExistence type="predicted"/>
<evidence type="ECO:0000313" key="2">
    <source>
        <dbReference type="Proteomes" id="UP001595839"/>
    </source>
</evidence>
<comment type="caution">
    <text evidence="1">The sequence shown here is derived from an EMBL/GenBank/DDBJ whole genome shotgun (WGS) entry which is preliminary data.</text>
</comment>
<dbReference type="Proteomes" id="UP001595839">
    <property type="component" value="Unassembled WGS sequence"/>
</dbReference>
<accession>A0ABV9AVI9</accession>
<organism evidence="1 2">
    <name type="scientific">Streptomyces vulcanius</name>
    <dbReference type="NCBI Taxonomy" id="1441876"/>
    <lineage>
        <taxon>Bacteria</taxon>
        <taxon>Bacillati</taxon>
        <taxon>Actinomycetota</taxon>
        <taxon>Actinomycetes</taxon>
        <taxon>Kitasatosporales</taxon>
        <taxon>Streptomycetaceae</taxon>
        <taxon>Streptomyces</taxon>
    </lineage>
</organism>
<dbReference type="RefSeq" id="WP_381175743.1">
    <property type="nucleotide sequence ID" value="NZ_JBHSFK010000023.1"/>
</dbReference>
<name>A0ABV9AVI9_9ACTN</name>
<sequence>MDPVTLVTSALLAGASTGLTDAASAAVRDACHTLRQACTERLPGRRRDLGVDETHAIAQELVHDLADAAALDPQLVLLAQRVMALADPEGTRRGVYQVAVHGAGQADLRGARGVQLGDHNSQHNTFH</sequence>
<protein>
    <submittedName>
        <fullName evidence="1">Uncharacterized protein</fullName>
    </submittedName>
</protein>
<keyword evidence="2" id="KW-1185">Reference proteome</keyword>
<dbReference type="EMBL" id="JBHSFK010000023">
    <property type="protein sequence ID" value="MFC4503902.1"/>
    <property type="molecule type" value="Genomic_DNA"/>
</dbReference>
<evidence type="ECO:0000313" key="1">
    <source>
        <dbReference type="EMBL" id="MFC4503902.1"/>
    </source>
</evidence>